<dbReference type="Proteomes" id="UP001208570">
    <property type="component" value="Unassembled WGS sequence"/>
</dbReference>
<accession>A0AAD9IYL6</accession>
<keyword evidence="2" id="KW-0812">Transmembrane</keyword>
<reference evidence="3" key="1">
    <citation type="journal article" date="2023" name="Mol. Biol. Evol.">
        <title>Third-Generation Sequencing Reveals the Adaptive Role of the Epigenome in Three Deep-Sea Polychaetes.</title>
        <authorList>
            <person name="Perez M."/>
            <person name="Aroh O."/>
            <person name="Sun Y."/>
            <person name="Lan Y."/>
            <person name="Juniper S.K."/>
            <person name="Young C.R."/>
            <person name="Angers B."/>
            <person name="Qian P.Y."/>
        </authorList>
    </citation>
    <scope>NUCLEOTIDE SEQUENCE</scope>
    <source>
        <strain evidence="3">P08H-3</strain>
    </source>
</reference>
<gene>
    <name evidence="3" type="ORF">LSH36_951g04003</name>
</gene>
<dbReference type="PANTHER" id="PTHR11360">
    <property type="entry name" value="MONOCARBOXYLATE TRANSPORTER"/>
    <property type="match status" value="1"/>
</dbReference>
<evidence type="ECO:0000256" key="2">
    <source>
        <dbReference type="SAM" id="Phobius"/>
    </source>
</evidence>
<dbReference type="PANTHER" id="PTHR11360:SF284">
    <property type="entry name" value="EG:103B4.3 PROTEIN-RELATED"/>
    <property type="match status" value="1"/>
</dbReference>
<evidence type="ECO:0000313" key="4">
    <source>
        <dbReference type="Proteomes" id="UP001208570"/>
    </source>
</evidence>
<dbReference type="EMBL" id="JAODUP010000951">
    <property type="protein sequence ID" value="KAK2142475.1"/>
    <property type="molecule type" value="Genomic_DNA"/>
</dbReference>
<dbReference type="InterPro" id="IPR011701">
    <property type="entry name" value="MFS"/>
</dbReference>
<feature type="transmembrane region" description="Helical" evidence="2">
    <location>
        <begin position="34"/>
        <end position="63"/>
    </location>
</feature>
<dbReference type="Pfam" id="PF07690">
    <property type="entry name" value="MFS_1"/>
    <property type="match status" value="1"/>
</dbReference>
<feature type="transmembrane region" description="Helical" evidence="2">
    <location>
        <begin position="425"/>
        <end position="444"/>
    </location>
</feature>
<feature type="transmembrane region" description="Helical" evidence="2">
    <location>
        <begin position="103"/>
        <end position="122"/>
    </location>
</feature>
<dbReference type="GO" id="GO:0008028">
    <property type="term" value="F:monocarboxylic acid transmembrane transporter activity"/>
    <property type="evidence" value="ECO:0007669"/>
    <property type="project" value="TreeGrafter"/>
</dbReference>
<feature type="transmembrane region" description="Helical" evidence="2">
    <location>
        <begin position="161"/>
        <end position="181"/>
    </location>
</feature>
<evidence type="ECO:0008006" key="5">
    <source>
        <dbReference type="Google" id="ProtNLM"/>
    </source>
</evidence>
<feature type="transmembrane region" description="Helical" evidence="2">
    <location>
        <begin position="450"/>
        <end position="468"/>
    </location>
</feature>
<feature type="transmembrane region" description="Helical" evidence="2">
    <location>
        <begin position="367"/>
        <end position="387"/>
    </location>
</feature>
<feature type="transmembrane region" description="Helical" evidence="2">
    <location>
        <begin position="75"/>
        <end position="96"/>
    </location>
</feature>
<keyword evidence="2" id="KW-0472">Membrane</keyword>
<comment type="caution">
    <text evidence="3">The sequence shown here is derived from an EMBL/GenBank/DDBJ whole genome shotgun (WGS) entry which is preliminary data.</text>
</comment>
<feature type="transmembrane region" description="Helical" evidence="2">
    <location>
        <begin position="399"/>
        <end position="418"/>
    </location>
</feature>
<evidence type="ECO:0000256" key="1">
    <source>
        <dbReference type="SAM" id="MobiDB-lite"/>
    </source>
</evidence>
<keyword evidence="2" id="KW-1133">Transmembrane helix</keyword>
<evidence type="ECO:0000313" key="3">
    <source>
        <dbReference type="EMBL" id="KAK2142475.1"/>
    </source>
</evidence>
<protein>
    <recommendedName>
        <fullName evidence="5">Monocarboxylate transporter</fullName>
    </recommendedName>
</protein>
<dbReference type="InterPro" id="IPR036259">
    <property type="entry name" value="MFS_trans_sf"/>
</dbReference>
<dbReference type="InterPro" id="IPR050327">
    <property type="entry name" value="Proton-linked_MCT"/>
</dbReference>
<organism evidence="3 4">
    <name type="scientific">Paralvinella palmiformis</name>
    <dbReference type="NCBI Taxonomy" id="53620"/>
    <lineage>
        <taxon>Eukaryota</taxon>
        <taxon>Metazoa</taxon>
        <taxon>Spiralia</taxon>
        <taxon>Lophotrochozoa</taxon>
        <taxon>Annelida</taxon>
        <taxon>Polychaeta</taxon>
        <taxon>Sedentaria</taxon>
        <taxon>Canalipalpata</taxon>
        <taxon>Terebellida</taxon>
        <taxon>Terebelliformia</taxon>
        <taxon>Alvinellidae</taxon>
        <taxon>Paralvinella</taxon>
    </lineage>
</organism>
<proteinExistence type="predicted"/>
<dbReference type="AlphaFoldDB" id="A0AAD9IYL6"/>
<feature type="transmembrane region" description="Helical" evidence="2">
    <location>
        <begin position="128"/>
        <end position="149"/>
    </location>
</feature>
<name>A0AAD9IYL6_9ANNE</name>
<keyword evidence="4" id="KW-1185">Reference proteome</keyword>
<dbReference type="SUPFAM" id="SSF103473">
    <property type="entry name" value="MFS general substrate transporter"/>
    <property type="match status" value="1"/>
</dbReference>
<sequence length="470" mass="51502">MASSSAEVHPATSEERYDLKLWLMRRHYSLDTGWSWAILAGSCLGQVIISLIYVVGIFNVIFLEVFQDGDRQTTAWLGAVQSSFLSLFALPAGYIHNKLGPRITVIIGALSGGLGFFLAYFSNGFVSLLFTFGCLVGIGNGLVNLPIIIIMGSYFQRYRNLALATSTATVGLGTLLLPPIINYCTDIYGWRGCIYLNLLVIGGIMRPQHLPSDLLEMTLVEEKGAASPTKKEYLASSLLSLALADSTTKGQNRDARCLSLCELRRNSLFEGTQNESYRSQSYGDLTLPARSQRTNFANSMEVGKETEPEKVKKLLVAAGAPGLKDNVSDGQPQRDDSDSKRTTRNDVTGRPSLYTIMRKKNLMLLNFHYFSATAANFTTYLHFPAYFISKGATKTDLTVMMTVIGISNIVSRVFSGILTNSVDNGVLLLYLAAGGLSSFLLFLCPLLSDFYFGRLLFAFAFSLYGNAISA</sequence>
<feature type="compositionally biased region" description="Basic and acidic residues" evidence="1">
    <location>
        <begin position="332"/>
        <end position="344"/>
    </location>
</feature>
<feature type="region of interest" description="Disordered" evidence="1">
    <location>
        <begin position="322"/>
        <end position="347"/>
    </location>
</feature>
<dbReference type="Gene3D" id="1.20.1250.20">
    <property type="entry name" value="MFS general substrate transporter like domains"/>
    <property type="match status" value="2"/>
</dbReference>